<dbReference type="AlphaFoldDB" id="A0A4Q2SLT4"/>
<gene>
    <name evidence="8" type="ORF">EUA07_00885</name>
</gene>
<evidence type="ECO:0000256" key="3">
    <source>
        <dbReference type="ARBA" id="ARBA00023082"/>
    </source>
</evidence>
<dbReference type="InterPro" id="IPR013249">
    <property type="entry name" value="RNA_pol_sigma70_r4_t2"/>
</dbReference>
<evidence type="ECO:0000256" key="4">
    <source>
        <dbReference type="ARBA" id="ARBA00023125"/>
    </source>
</evidence>
<dbReference type="InterPro" id="IPR014284">
    <property type="entry name" value="RNA_pol_sigma-70_dom"/>
</dbReference>
<dbReference type="CDD" id="cd06171">
    <property type="entry name" value="Sigma70_r4"/>
    <property type="match status" value="1"/>
</dbReference>
<keyword evidence="3" id="KW-0731">Sigma factor</keyword>
<dbReference type="RefSeq" id="WP_129453102.1">
    <property type="nucleotide sequence ID" value="NZ_JACXYX010000003.1"/>
</dbReference>
<dbReference type="InterPro" id="IPR013325">
    <property type="entry name" value="RNA_pol_sigma_r2"/>
</dbReference>
<comment type="similarity">
    <text evidence="1">Belongs to the sigma-70 factor family. ECF subfamily.</text>
</comment>
<feature type="domain" description="RNA polymerase sigma-70 region 2" evidence="6">
    <location>
        <begin position="27"/>
        <end position="87"/>
    </location>
</feature>
<dbReference type="Proteomes" id="UP000293291">
    <property type="component" value="Unassembled WGS sequence"/>
</dbReference>
<dbReference type="GO" id="GO:0003677">
    <property type="term" value="F:DNA binding"/>
    <property type="evidence" value="ECO:0007669"/>
    <property type="project" value="UniProtKB-KW"/>
</dbReference>
<dbReference type="NCBIfam" id="TIGR02937">
    <property type="entry name" value="sigma70-ECF"/>
    <property type="match status" value="1"/>
</dbReference>
<dbReference type="Pfam" id="PF04542">
    <property type="entry name" value="Sigma70_r2"/>
    <property type="match status" value="1"/>
</dbReference>
<dbReference type="InterPro" id="IPR013324">
    <property type="entry name" value="RNA_pol_sigma_r3/r4-like"/>
</dbReference>
<name>A0A4Q2SLT4_9ACTN</name>
<comment type="caution">
    <text evidence="8">The sequence shown here is derived from an EMBL/GenBank/DDBJ whole genome shotgun (WGS) entry which is preliminary data.</text>
</comment>
<dbReference type="InterPro" id="IPR039425">
    <property type="entry name" value="RNA_pol_sigma-70-like"/>
</dbReference>
<keyword evidence="2" id="KW-0805">Transcription regulation</keyword>
<dbReference type="Pfam" id="PF08281">
    <property type="entry name" value="Sigma70_r4_2"/>
    <property type="match status" value="1"/>
</dbReference>
<keyword evidence="4" id="KW-0238">DNA-binding</keyword>
<dbReference type="InterPro" id="IPR007627">
    <property type="entry name" value="RNA_pol_sigma70_r2"/>
</dbReference>
<keyword evidence="5" id="KW-0804">Transcription</keyword>
<dbReference type="OrthoDB" id="3777963at2"/>
<accession>A0A4Q2SLT4</accession>
<dbReference type="Gene3D" id="1.10.10.10">
    <property type="entry name" value="Winged helix-like DNA-binding domain superfamily/Winged helix DNA-binding domain"/>
    <property type="match status" value="1"/>
</dbReference>
<sequence length="177" mass="19801">MDEDIVSFGGPWSSSEPASLRDVFDASYRRLVVQLFGVTGSMDEAEDLVQEAFARAAAAGRRFARVDNPEAWLRRTAINAHRSRWRKMRNGRRAQERILPPRDPVGLEDHLEIIDALRALPEPQRHVIALHYLADLPVEEIADELGVPPGTVRSRLSRGREALASHLAYAEGGVHHV</sequence>
<proteinExistence type="inferred from homology"/>
<evidence type="ECO:0000313" key="8">
    <source>
        <dbReference type="EMBL" id="RYC05080.1"/>
    </source>
</evidence>
<keyword evidence="9" id="KW-1185">Reference proteome</keyword>
<reference evidence="8 9" key="1">
    <citation type="submission" date="2019-01" db="EMBL/GenBank/DDBJ databases">
        <title>Novel species of Nocardioides.</title>
        <authorList>
            <person name="Liu Q."/>
            <person name="Xin Y.-H."/>
        </authorList>
    </citation>
    <scope>NUCLEOTIDE SEQUENCE [LARGE SCALE GENOMIC DNA]</scope>
    <source>
        <strain evidence="8 9">CGMCC 4.6875</strain>
    </source>
</reference>
<dbReference type="InterPro" id="IPR036388">
    <property type="entry name" value="WH-like_DNA-bd_sf"/>
</dbReference>
<dbReference type="GO" id="GO:0006352">
    <property type="term" value="P:DNA-templated transcription initiation"/>
    <property type="evidence" value="ECO:0007669"/>
    <property type="project" value="InterPro"/>
</dbReference>
<dbReference type="EMBL" id="SDWU01000001">
    <property type="protein sequence ID" value="RYC05080.1"/>
    <property type="molecule type" value="Genomic_DNA"/>
</dbReference>
<dbReference type="SUPFAM" id="SSF88659">
    <property type="entry name" value="Sigma3 and sigma4 domains of RNA polymerase sigma factors"/>
    <property type="match status" value="1"/>
</dbReference>
<evidence type="ECO:0000313" key="9">
    <source>
        <dbReference type="Proteomes" id="UP000293291"/>
    </source>
</evidence>
<evidence type="ECO:0000259" key="7">
    <source>
        <dbReference type="Pfam" id="PF08281"/>
    </source>
</evidence>
<evidence type="ECO:0000256" key="1">
    <source>
        <dbReference type="ARBA" id="ARBA00010641"/>
    </source>
</evidence>
<dbReference type="PANTHER" id="PTHR43133">
    <property type="entry name" value="RNA POLYMERASE ECF-TYPE SIGMA FACTO"/>
    <property type="match status" value="1"/>
</dbReference>
<evidence type="ECO:0000256" key="5">
    <source>
        <dbReference type="ARBA" id="ARBA00023163"/>
    </source>
</evidence>
<evidence type="ECO:0000256" key="2">
    <source>
        <dbReference type="ARBA" id="ARBA00023015"/>
    </source>
</evidence>
<dbReference type="GO" id="GO:0016987">
    <property type="term" value="F:sigma factor activity"/>
    <property type="evidence" value="ECO:0007669"/>
    <property type="project" value="UniProtKB-KW"/>
</dbReference>
<dbReference type="SUPFAM" id="SSF88946">
    <property type="entry name" value="Sigma2 domain of RNA polymerase sigma factors"/>
    <property type="match status" value="1"/>
</dbReference>
<evidence type="ECO:0000259" key="6">
    <source>
        <dbReference type="Pfam" id="PF04542"/>
    </source>
</evidence>
<feature type="domain" description="RNA polymerase sigma factor 70 region 4 type 2" evidence="7">
    <location>
        <begin position="111"/>
        <end position="163"/>
    </location>
</feature>
<organism evidence="8 9">
    <name type="scientific">Nocardioides ganghwensis</name>
    <dbReference type="NCBI Taxonomy" id="252230"/>
    <lineage>
        <taxon>Bacteria</taxon>
        <taxon>Bacillati</taxon>
        <taxon>Actinomycetota</taxon>
        <taxon>Actinomycetes</taxon>
        <taxon>Propionibacteriales</taxon>
        <taxon>Nocardioidaceae</taxon>
        <taxon>Nocardioides</taxon>
    </lineage>
</organism>
<protein>
    <submittedName>
        <fullName evidence="8">Sigma-70 family RNA polymerase sigma factor</fullName>
    </submittedName>
</protein>
<dbReference type="Gene3D" id="1.10.1740.10">
    <property type="match status" value="1"/>
</dbReference>
<dbReference type="PANTHER" id="PTHR43133:SF50">
    <property type="entry name" value="ECF RNA POLYMERASE SIGMA FACTOR SIGM"/>
    <property type="match status" value="1"/>
</dbReference>